<dbReference type="Proteomes" id="UP000078541">
    <property type="component" value="Unassembled WGS sequence"/>
</dbReference>
<protein>
    <recommendedName>
        <fullName evidence="1">HAT C-terminal dimerisation domain-containing protein</fullName>
    </recommendedName>
</protein>
<sequence>MLTASEIAIANECIKMLQLFEEITSEISTEKNVTSNKIIAMVYLLYDTIKSNPIEYWITYKVTSKYLSRIALEYLSVVGISVPSERMFSRTENIMITDNRNRLKGDQLSRLLFLLDISDWHLEKLTK</sequence>
<reference evidence="2 3" key="1">
    <citation type="submission" date="2016-03" db="EMBL/GenBank/DDBJ databases">
        <title>Trachymyrmex septentrionalis WGS genome.</title>
        <authorList>
            <person name="Nygaard S."/>
            <person name="Hu H."/>
            <person name="Boomsma J."/>
            <person name="Zhang G."/>
        </authorList>
    </citation>
    <scope>NUCLEOTIDE SEQUENCE [LARGE SCALE GENOMIC DNA]</scope>
    <source>
        <strain evidence="2">Tsep2-gDNA-1</strain>
        <tissue evidence="2">Whole body</tissue>
    </source>
</reference>
<dbReference type="AlphaFoldDB" id="A0A195FRZ9"/>
<dbReference type="Pfam" id="PF05699">
    <property type="entry name" value="Dimer_Tnp_hAT"/>
    <property type="match status" value="1"/>
</dbReference>
<evidence type="ECO:0000313" key="3">
    <source>
        <dbReference type="Proteomes" id="UP000078541"/>
    </source>
</evidence>
<proteinExistence type="predicted"/>
<dbReference type="InterPro" id="IPR008906">
    <property type="entry name" value="HATC_C_dom"/>
</dbReference>
<dbReference type="EMBL" id="KQ981285">
    <property type="protein sequence ID" value="KYN43206.1"/>
    <property type="molecule type" value="Genomic_DNA"/>
</dbReference>
<feature type="domain" description="HAT C-terminal dimerisation" evidence="1">
    <location>
        <begin position="49"/>
        <end position="114"/>
    </location>
</feature>
<dbReference type="SUPFAM" id="SSF53098">
    <property type="entry name" value="Ribonuclease H-like"/>
    <property type="match status" value="1"/>
</dbReference>
<name>A0A195FRZ9_9HYME</name>
<evidence type="ECO:0000313" key="2">
    <source>
        <dbReference type="EMBL" id="KYN43206.1"/>
    </source>
</evidence>
<gene>
    <name evidence="2" type="ORF">ALC56_02390</name>
</gene>
<accession>A0A195FRZ9</accession>
<organism evidence="2 3">
    <name type="scientific">Trachymyrmex septentrionalis</name>
    <dbReference type="NCBI Taxonomy" id="34720"/>
    <lineage>
        <taxon>Eukaryota</taxon>
        <taxon>Metazoa</taxon>
        <taxon>Ecdysozoa</taxon>
        <taxon>Arthropoda</taxon>
        <taxon>Hexapoda</taxon>
        <taxon>Insecta</taxon>
        <taxon>Pterygota</taxon>
        <taxon>Neoptera</taxon>
        <taxon>Endopterygota</taxon>
        <taxon>Hymenoptera</taxon>
        <taxon>Apocrita</taxon>
        <taxon>Aculeata</taxon>
        <taxon>Formicoidea</taxon>
        <taxon>Formicidae</taxon>
        <taxon>Myrmicinae</taxon>
        <taxon>Trachymyrmex</taxon>
    </lineage>
</organism>
<evidence type="ECO:0000259" key="1">
    <source>
        <dbReference type="Pfam" id="PF05699"/>
    </source>
</evidence>
<keyword evidence="3" id="KW-1185">Reference proteome</keyword>
<dbReference type="InterPro" id="IPR012337">
    <property type="entry name" value="RNaseH-like_sf"/>
</dbReference>
<dbReference type="STRING" id="34720.A0A195FRZ9"/>
<dbReference type="GO" id="GO:0046983">
    <property type="term" value="F:protein dimerization activity"/>
    <property type="evidence" value="ECO:0007669"/>
    <property type="project" value="InterPro"/>
</dbReference>